<dbReference type="GO" id="GO:0000400">
    <property type="term" value="F:four-way junction DNA binding"/>
    <property type="evidence" value="ECO:0007669"/>
    <property type="project" value="TreeGrafter"/>
</dbReference>
<dbReference type="GO" id="GO:0033063">
    <property type="term" value="C:Rad51B-Rad51C-Rad51D-XRCC2 complex"/>
    <property type="evidence" value="ECO:0007669"/>
    <property type="project" value="TreeGrafter"/>
</dbReference>
<organism evidence="7 8">
    <name type="scientific">Serendipita indica (strain DSM 11827)</name>
    <name type="common">Root endophyte fungus</name>
    <name type="synonym">Piriformospora indica</name>
    <dbReference type="NCBI Taxonomy" id="1109443"/>
    <lineage>
        <taxon>Eukaryota</taxon>
        <taxon>Fungi</taxon>
        <taxon>Dikarya</taxon>
        <taxon>Basidiomycota</taxon>
        <taxon>Agaricomycotina</taxon>
        <taxon>Agaricomycetes</taxon>
        <taxon>Sebacinales</taxon>
        <taxon>Serendipitaceae</taxon>
        <taxon>Serendipita</taxon>
    </lineage>
</organism>
<evidence type="ECO:0008006" key="9">
    <source>
        <dbReference type="Google" id="ProtNLM"/>
    </source>
</evidence>
<evidence type="ECO:0000256" key="5">
    <source>
        <dbReference type="ARBA" id="ARBA00023204"/>
    </source>
</evidence>
<dbReference type="SUPFAM" id="SSF47794">
    <property type="entry name" value="Rad51 N-terminal domain-like"/>
    <property type="match status" value="1"/>
</dbReference>
<dbReference type="PANTHER" id="PTHR46239:SF1">
    <property type="entry name" value="DNA REPAIR PROTEIN RAD51 HOMOLOG 3"/>
    <property type="match status" value="1"/>
</dbReference>
<gene>
    <name evidence="7" type="ORF">PIIN_06731</name>
</gene>
<evidence type="ECO:0000256" key="1">
    <source>
        <dbReference type="ARBA" id="ARBA00004123"/>
    </source>
</evidence>
<dbReference type="GO" id="GO:0007131">
    <property type="term" value="P:reciprocal meiotic recombination"/>
    <property type="evidence" value="ECO:0007669"/>
    <property type="project" value="TreeGrafter"/>
</dbReference>
<dbReference type="HOGENOM" id="CLU_075134_0_0_1"/>
<keyword evidence="6" id="KW-0539">Nucleus</keyword>
<evidence type="ECO:0000256" key="3">
    <source>
        <dbReference type="ARBA" id="ARBA00022763"/>
    </source>
</evidence>
<dbReference type="GO" id="GO:0000707">
    <property type="term" value="P:meiotic DNA recombinase assembly"/>
    <property type="evidence" value="ECO:0007669"/>
    <property type="project" value="TreeGrafter"/>
</dbReference>
<dbReference type="InterPro" id="IPR052093">
    <property type="entry name" value="HR_Repair_Mediator"/>
</dbReference>
<comment type="subcellular location">
    <subcellularLocation>
        <location evidence="1">Nucleus</location>
    </subcellularLocation>
</comment>
<keyword evidence="2" id="KW-0547">Nucleotide-binding</keyword>
<dbReference type="GO" id="GO:0005524">
    <property type="term" value="F:ATP binding"/>
    <property type="evidence" value="ECO:0007669"/>
    <property type="project" value="UniProtKB-KW"/>
</dbReference>
<dbReference type="EMBL" id="CAFZ01000183">
    <property type="protein sequence ID" value="CCA72795.1"/>
    <property type="molecule type" value="Genomic_DNA"/>
</dbReference>
<dbReference type="InterPro" id="IPR027417">
    <property type="entry name" value="P-loop_NTPase"/>
</dbReference>
<dbReference type="OMA" id="FVDMQNM"/>
<evidence type="ECO:0000256" key="4">
    <source>
        <dbReference type="ARBA" id="ARBA00022840"/>
    </source>
</evidence>
<keyword evidence="3" id="KW-0227">DNA damage</keyword>
<dbReference type="InParanoid" id="G4TNA2"/>
<proteinExistence type="predicted"/>
<sequence>MSKPLSLLPISAQTLKLLTNAGYSTVKDLERCTSESLAAELNISQQEAEKVLQCAAVQPRTQANALFPTSQSASTLLANLHVIGIESQTITTLLGGGLRKGQCLEIAGPPGIGKTSLALEFIRSTLHDGFEVLVVDCQSTLHPLRLYETLGSDADKIHHVSTPGYAELFVFMNQLPTYLSSRPSISLIIFSGLSTPFQRLPSHSVRTRLLTLFRTTLAKLGTTCIATVQLSTKLQNPDGTTATFETTGARAVMLPALGDGWYPPQKTYRLLLFYGDQGQRFMRIMATPVVPKDAPGKLLSYSVEDGRVVVHESSDEKV</sequence>
<dbReference type="Gene3D" id="3.40.50.300">
    <property type="entry name" value="P-loop containing nucleotide triphosphate hydrolases"/>
    <property type="match status" value="1"/>
</dbReference>
<dbReference type="GO" id="GO:0005657">
    <property type="term" value="C:replication fork"/>
    <property type="evidence" value="ECO:0007669"/>
    <property type="project" value="TreeGrafter"/>
</dbReference>
<keyword evidence="4" id="KW-0067">ATP-binding</keyword>
<dbReference type="GO" id="GO:0033065">
    <property type="term" value="C:Rad51C-XRCC3 complex"/>
    <property type="evidence" value="ECO:0007669"/>
    <property type="project" value="TreeGrafter"/>
</dbReference>
<protein>
    <recommendedName>
        <fullName evidence="9">RecA family profile 1 domain-containing protein</fullName>
    </recommendedName>
</protein>
<dbReference type="PANTHER" id="PTHR46239">
    <property type="entry name" value="DNA REPAIR PROTEIN RAD51 HOMOLOG 3 RAD51C"/>
    <property type="match status" value="1"/>
</dbReference>
<accession>G4TNA2</accession>
<keyword evidence="5" id="KW-0234">DNA repair</keyword>
<dbReference type="Proteomes" id="UP000007148">
    <property type="component" value="Unassembled WGS sequence"/>
</dbReference>
<dbReference type="OrthoDB" id="5957327at2759"/>
<evidence type="ECO:0000256" key="6">
    <source>
        <dbReference type="ARBA" id="ARBA00023242"/>
    </source>
</evidence>
<comment type="caution">
    <text evidence="7">The sequence shown here is derived from an EMBL/GenBank/DDBJ whole genome shotgun (WGS) entry which is preliminary data.</text>
</comment>
<dbReference type="GO" id="GO:0008821">
    <property type="term" value="F:crossover junction DNA endonuclease activity"/>
    <property type="evidence" value="ECO:0007669"/>
    <property type="project" value="TreeGrafter"/>
</dbReference>
<keyword evidence="8" id="KW-1185">Reference proteome</keyword>
<evidence type="ECO:0000313" key="8">
    <source>
        <dbReference type="Proteomes" id="UP000007148"/>
    </source>
</evidence>
<evidence type="ECO:0000313" key="7">
    <source>
        <dbReference type="EMBL" id="CCA72795.1"/>
    </source>
</evidence>
<dbReference type="AlphaFoldDB" id="G4TNA2"/>
<dbReference type="InterPro" id="IPR010995">
    <property type="entry name" value="DNA_repair_Rad51/TF_NusA_a-hlx"/>
</dbReference>
<dbReference type="eggNOG" id="KOG1434">
    <property type="taxonomic scope" value="Eukaryota"/>
</dbReference>
<name>G4TNA2_SERID</name>
<dbReference type="STRING" id="1109443.G4TNA2"/>
<dbReference type="SUPFAM" id="SSF52540">
    <property type="entry name" value="P-loop containing nucleoside triphosphate hydrolases"/>
    <property type="match status" value="1"/>
</dbReference>
<reference evidence="7 8" key="1">
    <citation type="journal article" date="2011" name="PLoS Pathog.">
        <title>Endophytic Life Strategies Decoded by Genome and Transcriptome Analyses of the Mutualistic Root Symbiont Piriformospora indica.</title>
        <authorList>
            <person name="Zuccaro A."/>
            <person name="Lahrmann U."/>
            <person name="Guldener U."/>
            <person name="Langen G."/>
            <person name="Pfiffi S."/>
            <person name="Biedenkopf D."/>
            <person name="Wong P."/>
            <person name="Samans B."/>
            <person name="Grimm C."/>
            <person name="Basiewicz M."/>
            <person name="Murat C."/>
            <person name="Martin F."/>
            <person name="Kogel K.H."/>
        </authorList>
    </citation>
    <scope>NUCLEOTIDE SEQUENCE [LARGE SCALE GENOMIC DNA]</scope>
    <source>
        <strain evidence="7 8">DSM 11827</strain>
    </source>
</reference>
<evidence type="ECO:0000256" key="2">
    <source>
        <dbReference type="ARBA" id="ARBA00022741"/>
    </source>
</evidence>
<dbReference type="Gene3D" id="1.10.150.20">
    <property type="entry name" value="5' to 3' exonuclease, C-terminal subdomain"/>
    <property type="match status" value="1"/>
</dbReference>